<keyword evidence="4" id="KW-1185">Reference proteome</keyword>
<keyword evidence="1" id="KW-0472">Membrane</keyword>
<dbReference type="InterPro" id="IPR042274">
    <property type="entry name" value="YycH/YycI_2"/>
</dbReference>
<dbReference type="RefSeq" id="WP_153729861.1">
    <property type="nucleotide sequence ID" value="NZ_WJNH01000014.1"/>
</dbReference>
<organism evidence="3 4">
    <name type="scientific">Salinibacillus xinjiangensis</name>
    <dbReference type="NCBI Taxonomy" id="1229268"/>
    <lineage>
        <taxon>Bacteria</taxon>
        <taxon>Bacillati</taxon>
        <taxon>Bacillota</taxon>
        <taxon>Bacilli</taxon>
        <taxon>Bacillales</taxon>
        <taxon>Bacillaceae</taxon>
        <taxon>Salinibacillus</taxon>
    </lineage>
</organism>
<dbReference type="OrthoDB" id="2388036at2"/>
<dbReference type="GO" id="GO:0016020">
    <property type="term" value="C:membrane"/>
    <property type="evidence" value="ECO:0007669"/>
    <property type="project" value="InterPro"/>
</dbReference>
<keyword evidence="1" id="KW-0812">Transmembrane</keyword>
<keyword evidence="1" id="KW-1133">Transmembrane helix</keyword>
<evidence type="ECO:0000259" key="2">
    <source>
        <dbReference type="Pfam" id="PF09648"/>
    </source>
</evidence>
<dbReference type="Pfam" id="PF09648">
    <property type="entry name" value="YycI"/>
    <property type="match status" value="1"/>
</dbReference>
<evidence type="ECO:0000313" key="4">
    <source>
        <dbReference type="Proteomes" id="UP000480185"/>
    </source>
</evidence>
<dbReference type="Gene3D" id="3.30.310.160">
    <property type="entry name" value="YycH protein, domain 2"/>
    <property type="match status" value="1"/>
</dbReference>
<name>A0A6G1XB16_9BACI</name>
<protein>
    <recommendedName>
        <fullName evidence="2">Regulatory protein YycH-like domain-containing protein</fullName>
    </recommendedName>
</protein>
<evidence type="ECO:0000313" key="3">
    <source>
        <dbReference type="EMBL" id="MRG87978.1"/>
    </source>
</evidence>
<evidence type="ECO:0000256" key="1">
    <source>
        <dbReference type="SAM" id="Phobius"/>
    </source>
</evidence>
<accession>A0A6G1XB16</accession>
<feature type="transmembrane region" description="Helical" evidence="1">
    <location>
        <begin position="6"/>
        <end position="26"/>
    </location>
</feature>
<sequence>MKWGQIKTIFILCFLVLDIFLLTQYMEKNQEPGEFKDQETSSFDDEMKRKNINLDNIPTEAGPSAFIQANRYKFTEEDIKQLKNQEANTQNDFLVSKFEEPIPIPSGLSEEDINAFLSKNILYGDQYTFWNWNEEKNILLFFQTYNGNTIYYNKGGMLMIFLNEDGEMDSYAQTMLTDIELGEEKEVSQPKATIKVLNNNDNLYTNDEITDMKLGYHTLVPFESGLQVFVPTWKISINDNRTYFVNAIGAQIISRDETTFIEEIIDSVQVNESNSGSEES</sequence>
<proteinExistence type="predicted"/>
<comment type="caution">
    <text evidence="3">The sequence shown here is derived from an EMBL/GenBank/DDBJ whole genome shotgun (WGS) entry which is preliminary data.</text>
</comment>
<dbReference type="InterPro" id="IPR018604">
    <property type="entry name" value="YycI-like"/>
</dbReference>
<feature type="domain" description="Regulatory protein YycH-like" evidence="2">
    <location>
        <begin position="38"/>
        <end position="248"/>
    </location>
</feature>
<dbReference type="EMBL" id="WJNH01000014">
    <property type="protein sequence ID" value="MRG87978.1"/>
    <property type="molecule type" value="Genomic_DNA"/>
</dbReference>
<dbReference type="AlphaFoldDB" id="A0A6G1XB16"/>
<dbReference type="Proteomes" id="UP000480185">
    <property type="component" value="Unassembled WGS sequence"/>
</dbReference>
<gene>
    <name evidence="3" type="ORF">GH754_17105</name>
</gene>
<reference evidence="3 4" key="1">
    <citation type="submission" date="2019-11" db="EMBL/GenBank/DDBJ databases">
        <authorList>
            <person name="Li J."/>
        </authorList>
    </citation>
    <scope>NUCLEOTIDE SEQUENCE [LARGE SCALE GENOMIC DNA]</scope>
    <source>
        <strain evidence="3 4">J4</strain>
    </source>
</reference>